<evidence type="ECO:0000313" key="11">
    <source>
        <dbReference type="Proteomes" id="UP000663879"/>
    </source>
</evidence>
<reference evidence="10" key="1">
    <citation type="submission" date="2021-02" db="EMBL/GenBank/DDBJ databases">
        <authorList>
            <person name="Nowell W R."/>
        </authorList>
    </citation>
    <scope>NUCLEOTIDE SEQUENCE</scope>
    <source>
        <strain evidence="10">Ploen Becks lab</strain>
    </source>
</reference>
<keyword evidence="4 6" id="KW-0371">Homeobox</keyword>
<dbReference type="CDD" id="cd00086">
    <property type="entry name" value="homeodomain"/>
    <property type="match status" value="1"/>
</dbReference>
<dbReference type="InterPro" id="IPR017970">
    <property type="entry name" value="Homeobox_CS"/>
</dbReference>
<feature type="DNA-binding region" description="Homeobox" evidence="6">
    <location>
        <begin position="154"/>
        <end position="213"/>
    </location>
</feature>
<evidence type="ECO:0000313" key="10">
    <source>
        <dbReference type="EMBL" id="CAF0824789.1"/>
    </source>
</evidence>
<evidence type="ECO:0000256" key="6">
    <source>
        <dbReference type="PROSITE-ProRule" id="PRU00108"/>
    </source>
</evidence>
<dbReference type="PROSITE" id="PS50071">
    <property type="entry name" value="HOMEOBOX_2"/>
    <property type="match status" value="1"/>
</dbReference>
<evidence type="ECO:0000256" key="8">
    <source>
        <dbReference type="SAM" id="MobiDB-lite"/>
    </source>
</evidence>
<dbReference type="Proteomes" id="UP000663879">
    <property type="component" value="Unassembled WGS sequence"/>
</dbReference>
<dbReference type="InterPro" id="IPR050649">
    <property type="entry name" value="Paired_Homeobox_TFs"/>
</dbReference>
<feature type="compositionally biased region" description="Low complexity" evidence="8">
    <location>
        <begin position="217"/>
        <end position="268"/>
    </location>
</feature>
<evidence type="ECO:0000256" key="4">
    <source>
        <dbReference type="ARBA" id="ARBA00023155"/>
    </source>
</evidence>
<name>A0A813UML8_9BILA</name>
<dbReference type="OrthoDB" id="10538239at2759"/>
<dbReference type="SMART" id="SM00389">
    <property type="entry name" value="HOX"/>
    <property type="match status" value="1"/>
</dbReference>
<feature type="region of interest" description="Disordered" evidence="8">
    <location>
        <begin position="80"/>
        <end position="156"/>
    </location>
</feature>
<dbReference type="InterPro" id="IPR009057">
    <property type="entry name" value="Homeodomain-like_sf"/>
</dbReference>
<organism evidence="10 11">
    <name type="scientific">Brachionus calyciflorus</name>
    <dbReference type="NCBI Taxonomy" id="104777"/>
    <lineage>
        <taxon>Eukaryota</taxon>
        <taxon>Metazoa</taxon>
        <taxon>Spiralia</taxon>
        <taxon>Gnathifera</taxon>
        <taxon>Rotifera</taxon>
        <taxon>Eurotatoria</taxon>
        <taxon>Monogononta</taxon>
        <taxon>Pseudotrocha</taxon>
        <taxon>Ploima</taxon>
        <taxon>Brachionidae</taxon>
        <taxon>Brachionus</taxon>
    </lineage>
</organism>
<evidence type="ECO:0000256" key="2">
    <source>
        <dbReference type="ARBA" id="ARBA00022473"/>
    </source>
</evidence>
<accession>A0A813UML8</accession>
<dbReference type="GO" id="GO:0000981">
    <property type="term" value="F:DNA-binding transcription factor activity, RNA polymerase II-specific"/>
    <property type="evidence" value="ECO:0007669"/>
    <property type="project" value="InterPro"/>
</dbReference>
<keyword evidence="3 6" id="KW-0238">DNA-binding</keyword>
<sequence length="461" mass="51544">MNSNFSPSTQSPNTSSLLIPSNMEAFIKRKEFENNKQIKNVPSNFHLPFAAAAAYYYGNPNLNEAAQMFLLQQQQQHQQQAYMNSFDQKSECKSRSPSPQSIKSKPLKDRGSDNESNEDFEEDDISDSGSHIDPNENGYRGMSGHGLNGRSRKQRRYRTTFTSFQLDELEKAFRRTHYPDVFTREELAMKIDLTEARVQVWFQNRRAKWRKREKVPNSGSSSSSSSSSSNSSATTQSNSTSSSSFLPTPISTPNISSNSSNTSSPQNIHKPYQSPPNHVIHTQKAPPVPSPYMHPYLFPNQKPISSAPPSFIPPSPISPNDVKNSIPPFHQNFMPQNNLLIPPWFNSILNSNSNPYFNAALYLNAAAYLSPGSSPIENGKTIVQDKLSIACILPELNDDKDDINPPAKKFKPTSPCSLSQKNKEVDTEETINKKSKNDDDSDSKNENIAKTDHSCSPKSND</sequence>
<dbReference type="FunFam" id="1.10.10.60:FF:000102">
    <property type="entry name" value="Aristaless related homeobox"/>
    <property type="match status" value="1"/>
</dbReference>
<dbReference type="PANTHER" id="PTHR24329:SF543">
    <property type="entry name" value="FI01017P-RELATED"/>
    <property type="match status" value="1"/>
</dbReference>
<keyword evidence="2" id="KW-0217">Developmental protein</keyword>
<dbReference type="SUPFAM" id="SSF46689">
    <property type="entry name" value="Homeodomain-like"/>
    <property type="match status" value="1"/>
</dbReference>
<protein>
    <recommendedName>
        <fullName evidence="9">Homeobox domain-containing protein</fullName>
    </recommendedName>
</protein>
<evidence type="ECO:0000256" key="1">
    <source>
        <dbReference type="ARBA" id="ARBA00004123"/>
    </source>
</evidence>
<feature type="domain" description="Homeobox" evidence="9">
    <location>
        <begin position="152"/>
        <end position="212"/>
    </location>
</feature>
<dbReference type="PANTHER" id="PTHR24329">
    <property type="entry name" value="HOMEOBOX PROTEIN ARISTALESS"/>
    <property type="match status" value="1"/>
</dbReference>
<evidence type="ECO:0000256" key="7">
    <source>
        <dbReference type="RuleBase" id="RU000682"/>
    </source>
</evidence>
<dbReference type="GO" id="GO:0005634">
    <property type="term" value="C:nucleus"/>
    <property type="evidence" value="ECO:0007669"/>
    <property type="project" value="UniProtKB-SubCell"/>
</dbReference>
<dbReference type="Pfam" id="PF00046">
    <property type="entry name" value="Homeodomain"/>
    <property type="match status" value="1"/>
</dbReference>
<feature type="region of interest" description="Disordered" evidence="8">
    <location>
        <begin position="208"/>
        <end position="286"/>
    </location>
</feature>
<keyword evidence="5 6" id="KW-0539">Nucleus</keyword>
<dbReference type="Gene3D" id="1.10.10.60">
    <property type="entry name" value="Homeodomain-like"/>
    <property type="match status" value="1"/>
</dbReference>
<dbReference type="GO" id="GO:0000977">
    <property type="term" value="F:RNA polymerase II transcription regulatory region sequence-specific DNA binding"/>
    <property type="evidence" value="ECO:0007669"/>
    <property type="project" value="TreeGrafter"/>
</dbReference>
<evidence type="ECO:0000256" key="3">
    <source>
        <dbReference type="ARBA" id="ARBA00023125"/>
    </source>
</evidence>
<dbReference type="PROSITE" id="PS00027">
    <property type="entry name" value="HOMEOBOX_1"/>
    <property type="match status" value="1"/>
</dbReference>
<gene>
    <name evidence="10" type="ORF">OXX778_LOCUS7661</name>
</gene>
<comment type="subcellular location">
    <subcellularLocation>
        <location evidence="1 6 7">Nucleus</location>
    </subcellularLocation>
</comment>
<feature type="compositionally biased region" description="Basic and acidic residues" evidence="8">
    <location>
        <begin position="421"/>
        <end position="461"/>
    </location>
</feature>
<dbReference type="EMBL" id="CAJNOC010000993">
    <property type="protein sequence ID" value="CAF0824789.1"/>
    <property type="molecule type" value="Genomic_DNA"/>
</dbReference>
<evidence type="ECO:0000259" key="9">
    <source>
        <dbReference type="PROSITE" id="PS50071"/>
    </source>
</evidence>
<dbReference type="InterPro" id="IPR001356">
    <property type="entry name" value="HD"/>
</dbReference>
<feature type="region of interest" description="Disordered" evidence="8">
    <location>
        <begin position="398"/>
        <end position="461"/>
    </location>
</feature>
<proteinExistence type="predicted"/>
<feature type="compositionally biased region" description="Acidic residues" evidence="8">
    <location>
        <begin position="115"/>
        <end position="126"/>
    </location>
</feature>
<evidence type="ECO:0000256" key="5">
    <source>
        <dbReference type="ARBA" id="ARBA00023242"/>
    </source>
</evidence>
<comment type="caution">
    <text evidence="10">The sequence shown here is derived from an EMBL/GenBank/DDBJ whole genome shotgun (WGS) entry which is preliminary data.</text>
</comment>
<keyword evidence="11" id="KW-1185">Reference proteome</keyword>
<dbReference type="AlphaFoldDB" id="A0A813UML8"/>